<evidence type="ECO:0008006" key="5">
    <source>
        <dbReference type="Google" id="ProtNLM"/>
    </source>
</evidence>
<dbReference type="GeneID" id="77258837"/>
<proteinExistence type="predicted"/>
<dbReference type="Proteomes" id="UP000182276">
    <property type="component" value="Unassembled WGS sequence"/>
</dbReference>
<reference evidence="3" key="1">
    <citation type="submission" date="2014-03" db="EMBL/GenBank/DDBJ databases">
        <title>Complete genome of Pseudomonas balearica DSM 6083T, a sewage water isolate from an enrichment with 2-methylnaphthalene.</title>
        <authorList>
            <person name="Salva-Serra F."/>
            <person name="Jaen-Luchoro D."/>
            <person name="Busquets A."/>
            <person name="Pena A."/>
            <person name="Gomila M."/>
            <person name="Bosch R."/>
            <person name="Nogales B."/>
            <person name="Garcia-Valdes E."/>
            <person name="Lalucat J."/>
            <person name="Bennasar A."/>
        </authorList>
    </citation>
    <scope>NUCLEOTIDE SEQUENCE [LARGE SCALE GENOMIC DNA]</scope>
    <source>
        <strain evidence="3">DSM 6083</strain>
    </source>
</reference>
<name>A0A8D3XYL8_9GAMM</name>
<evidence type="ECO:0000313" key="4">
    <source>
        <dbReference type="Proteomes" id="UP000182276"/>
    </source>
</evidence>
<reference evidence="2 4" key="2">
    <citation type="submission" date="2016-10" db="EMBL/GenBank/DDBJ databases">
        <authorList>
            <person name="Varghese N."/>
            <person name="Submissions S."/>
        </authorList>
    </citation>
    <scope>NUCLEOTIDE SEQUENCE [LARGE SCALE GENOMIC DNA]</scope>
    <source>
        <strain evidence="2 4">DSM 6083</strain>
    </source>
</reference>
<dbReference type="AlphaFoldDB" id="A0A8D3XYL8"/>
<evidence type="ECO:0000313" key="2">
    <source>
        <dbReference type="EMBL" id="SDM01335.1"/>
    </source>
</evidence>
<dbReference type="KEGG" id="pbm:CL52_02735"/>
<gene>
    <name evidence="1" type="ORF">CL52_02735</name>
    <name evidence="2" type="ORF">SAMN05660875_101559</name>
</gene>
<sequence>MRNNIPLELQQLPQWVVAAADKKPLDPKTGGAASVTDSTTWAAFDVACAYADQYGLRVGFVLAESDPYTIIDLDDKAERPATDEQKARFAKIIEKFDSYTERSQSGRGVHIVVRGKMPAGVHRDGVEVYSSARYMICTGDVMRPLEIAARQDLLDVLYGEMKPAPQVDLEEREELQDDAGLVEMAMRAINGDKFNLLCAGEWAALGYESASEADHALLAILAFYSPSNEQVKRLFRMSALGKRDKHRGTDYRIDLALRKIRANEPVPVDLEAMEELAAQVATAPQAPIPAPSHSLAPRLEGPVTGELPPPPGLVGELAQYIYSSAIRPVPEVALAAALGLVAGVAGRTYYTSGLPTGLNLYLILLAKTGIGKEGGKQGINRLLSEISPSIPTVSRFIGPTSFASGQALVKHFEERPCFYSVLDEFGHTLKRITTPKASGAEQALHSELLALYSRSGPDGFVGVQAYSDKEKNTAVVRAPSLTIIGESTPEVFFGCLDSALVQDGLVPRLLVIEYTGGRPPRNRYAGGKPDAALVRRFADLVTVAVHGEQNGSFAKVHLAADAEALLDAFDRECDDHINGGNAAEVQLWNRAHLNALKVASVIGVGCNPYQPLVTVEHARWAVEFVRRSVHAVQSRFDKGEVGGGDGAKAEAAIRTAVADFLAMPPEKRETYKTPKAFQTGSVIPHSYLYAKLKRVQPFKDERRLLDETLKALLEAGALQQLPPQQVREKFKLDTKAYCVGHSW</sequence>
<dbReference type="Proteomes" id="UP000031271">
    <property type="component" value="Chromosome"/>
</dbReference>
<dbReference type="RefSeq" id="WP_052264511.1">
    <property type="nucleotide sequence ID" value="NZ_CP007511.1"/>
</dbReference>
<evidence type="ECO:0000313" key="1">
    <source>
        <dbReference type="EMBL" id="AJE14008.1"/>
    </source>
</evidence>
<dbReference type="EMBL" id="CP007511">
    <property type="protein sequence ID" value="AJE14008.1"/>
    <property type="molecule type" value="Genomic_DNA"/>
</dbReference>
<organism evidence="1 3">
    <name type="scientific">Stutzerimonas balearica DSM 6083</name>
    <dbReference type="NCBI Taxonomy" id="1123016"/>
    <lineage>
        <taxon>Bacteria</taxon>
        <taxon>Pseudomonadati</taxon>
        <taxon>Pseudomonadota</taxon>
        <taxon>Gammaproteobacteria</taxon>
        <taxon>Pseudomonadales</taxon>
        <taxon>Pseudomonadaceae</taxon>
        <taxon>Stutzerimonas</taxon>
    </lineage>
</organism>
<keyword evidence="4" id="KW-1185">Reference proteome</keyword>
<reference evidence="1 3" key="3">
    <citation type="journal article" name="Genome Announc.">
        <title>Complete Genome Sequence of Pseudomonas balearica DSM 6083T.</title>
        <authorList>
            <person name="Bennasar-Figueras A."/>
            <person name="Salva-Serra F."/>
            <person name="Jaen-Luchoro D."/>
            <person name="Segui C."/>
            <person name="Aliaga F."/>
            <person name="Busquets A."/>
            <person name="Gomila M."/>
            <person name="Moore E.R."/>
            <person name="Lalucat J."/>
        </authorList>
    </citation>
    <scope>NUCLEOTIDE SEQUENCE [LARGE SCALE GENOMIC DNA]</scope>
    <source>
        <strain evidence="3">DSM 6083</strain>
        <strain evidence="1">DSM6083</strain>
    </source>
</reference>
<accession>A0A8D3XYL8</accession>
<protein>
    <recommendedName>
        <fullName evidence="5">Bifunctional DNA primase/polymerase, N-terminal</fullName>
    </recommendedName>
</protein>
<evidence type="ECO:0000313" key="3">
    <source>
        <dbReference type="Proteomes" id="UP000031271"/>
    </source>
</evidence>
<dbReference type="EMBL" id="FNHO01000001">
    <property type="protein sequence ID" value="SDM01335.1"/>
    <property type="molecule type" value="Genomic_DNA"/>
</dbReference>